<feature type="compositionally biased region" description="Low complexity" evidence="1">
    <location>
        <begin position="97"/>
        <end position="114"/>
    </location>
</feature>
<organism evidence="2 3">
    <name type="scientific">Paraburkholderia susongensis</name>
    <dbReference type="NCBI Taxonomy" id="1515439"/>
    <lineage>
        <taxon>Bacteria</taxon>
        <taxon>Pseudomonadati</taxon>
        <taxon>Pseudomonadota</taxon>
        <taxon>Betaproteobacteria</taxon>
        <taxon>Burkholderiales</taxon>
        <taxon>Burkholderiaceae</taxon>
        <taxon>Paraburkholderia</taxon>
    </lineage>
</organism>
<dbReference type="STRING" id="1515439.SAMN06265784_101583"/>
<feature type="compositionally biased region" description="Polar residues" evidence="1">
    <location>
        <begin position="47"/>
        <end position="57"/>
    </location>
</feature>
<feature type="compositionally biased region" description="Low complexity" evidence="1">
    <location>
        <begin position="66"/>
        <end position="81"/>
    </location>
</feature>
<feature type="region of interest" description="Disordered" evidence="1">
    <location>
        <begin position="39"/>
        <end position="123"/>
    </location>
</feature>
<evidence type="ECO:0000313" key="3">
    <source>
        <dbReference type="Proteomes" id="UP000193228"/>
    </source>
</evidence>
<accession>A0A1X7IDJ5</accession>
<dbReference type="AlphaFoldDB" id="A0A1X7IDJ5"/>
<dbReference type="EMBL" id="FXAT01000001">
    <property type="protein sequence ID" value="SMG12704.1"/>
    <property type="molecule type" value="Genomic_DNA"/>
</dbReference>
<dbReference type="OrthoDB" id="9035781at2"/>
<proteinExistence type="predicted"/>
<evidence type="ECO:0000313" key="2">
    <source>
        <dbReference type="EMBL" id="SMG12704.1"/>
    </source>
</evidence>
<keyword evidence="3" id="KW-1185">Reference proteome</keyword>
<protein>
    <submittedName>
        <fullName evidence="2">Uncharacterized protein</fullName>
    </submittedName>
</protein>
<reference evidence="3" key="1">
    <citation type="submission" date="2017-04" db="EMBL/GenBank/DDBJ databases">
        <authorList>
            <person name="Varghese N."/>
            <person name="Submissions S."/>
        </authorList>
    </citation>
    <scope>NUCLEOTIDE SEQUENCE [LARGE SCALE GENOMIC DNA]</scope>
    <source>
        <strain evidence="3">LMG 29540</strain>
    </source>
</reference>
<name>A0A1X7IDJ5_9BURK</name>
<sequence>MLFVSKPFPAFRVPTSKRQRKRLASALAIVSLCTLSAACSNDDKPIDTNTISSTGQPADNGGNPGGNPFSTASPANPAPATLTIQTPAVPASGADGSASLTSSLTNSSTPSAPLASPVIHTVD</sequence>
<dbReference type="RefSeq" id="WP_085480740.1">
    <property type="nucleotide sequence ID" value="NZ_FXAT01000001.1"/>
</dbReference>
<gene>
    <name evidence="2" type="ORF">SAMN06265784_101583</name>
</gene>
<dbReference type="Proteomes" id="UP000193228">
    <property type="component" value="Unassembled WGS sequence"/>
</dbReference>
<evidence type="ECO:0000256" key="1">
    <source>
        <dbReference type="SAM" id="MobiDB-lite"/>
    </source>
</evidence>